<dbReference type="Proteomes" id="UP000517547">
    <property type="component" value="Unassembled WGS sequence"/>
</dbReference>
<reference evidence="1 2" key="1">
    <citation type="submission" date="2020-04" db="EMBL/GenBank/DDBJ databases">
        <title>Molecular characterization of pseudomonads from Agaricus bisporus reveal novel blotch 2 pathogens in Western Europe.</title>
        <authorList>
            <person name="Taparia T."/>
            <person name="Krijger M."/>
            <person name="Haynes E."/>
            <person name="Elpinstone J.G."/>
            <person name="Noble R."/>
            <person name="Van Der Wolf J."/>
        </authorList>
    </citation>
    <scope>NUCLEOTIDE SEQUENCE [LARGE SCALE GENOMIC DNA]</scope>
    <source>
        <strain evidence="1 2">IPO3738</strain>
    </source>
</reference>
<name>A0A7Y7XV61_9PSED</name>
<dbReference type="EMBL" id="JACAQE010000001">
    <property type="protein sequence ID" value="NWC12900.1"/>
    <property type="molecule type" value="Genomic_DNA"/>
</dbReference>
<accession>A0A7Y7XV61</accession>
<evidence type="ECO:0000313" key="2">
    <source>
        <dbReference type="Proteomes" id="UP000517547"/>
    </source>
</evidence>
<sequence>MTEHAFGLSVAQPQRSAALRERMNEAGCVFEFVVSEVAPGVSPDESLHRHALRLLHEQIMTMAMAWHQQLIRQPQHRDRAIPIVTWDLDQAKAVQLEKRWVRSLVRGGPVEEEGRGLYQAFCDPPYGTRFSGGEEHAQALFQEWMDLLGFCEQDDIVVLNWVDGCLADLQASVDSPADRVPWSDYFDAGLEWWGIWCLTVWSPERRTVSALVASATD</sequence>
<gene>
    <name evidence="1" type="ORF">HX845_04505</name>
</gene>
<comment type="caution">
    <text evidence="1">The sequence shown here is derived from an EMBL/GenBank/DDBJ whole genome shotgun (WGS) entry which is preliminary data.</text>
</comment>
<evidence type="ECO:0000313" key="1">
    <source>
        <dbReference type="EMBL" id="NWC12900.1"/>
    </source>
</evidence>
<dbReference type="RefSeq" id="WP_017125258.1">
    <property type="nucleotide sequence ID" value="NZ_JACAQE010000001.1"/>
</dbReference>
<organism evidence="1 2">
    <name type="scientific">Pseudomonas gingeri</name>
    <dbReference type="NCBI Taxonomy" id="117681"/>
    <lineage>
        <taxon>Bacteria</taxon>
        <taxon>Pseudomonadati</taxon>
        <taxon>Pseudomonadota</taxon>
        <taxon>Gammaproteobacteria</taxon>
        <taxon>Pseudomonadales</taxon>
        <taxon>Pseudomonadaceae</taxon>
        <taxon>Pseudomonas</taxon>
    </lineage>
</organism>
<proteinExistence type="predicted"/>
<dbReference type="AlphaFoldDB" id="A0A7Y7XV61"/>
<protein>
    <submittedName>
        <fullName evidence="1">Uncharacterized protein</fullName>
    </submittedName>
</protein>